<comment type="function">
    <text evidence="1 10">Involved in lipopolysaccharide (LPS) biosynthesis. Catalyzes the transfer of 3-deoxy-D-manno-octulosonate (Kdo) residue(s) from CMP-Kdo to lipid IV(A), the tetraacyldisaccharide-1,4'-bisphosphate precursor of lipid A.</text>
</comment>
<comment type="catalytic activity">
    <reaction evidence="7 10">
        <text>lipid IVA (E. coli) + CMP-3-deoxy-beta-D-manno-octulosonate = alpha-Kdo-(2-&gt;6)-lipid IVA (E. coli) + CMP + H(+)</text>
        <dbReference type="Rhea" id="RHEA:28066"/>
        <dbReference type="ChEBI" id="CHEBI:15378"/>
        <dbReference type="ChEBI" id="CHEBI:58603"/>
        <dbReference type="ChEBI" id="CHEBI:60364"/>
        <dbReference type="ChEBI" id="CHEBI:60377"/>
        <dbReference type="ChEBI" id="CHEBI:85987"/>
        <dbReference type="EC" id="2.4.99.12"/>
    </reaction>
</comment>
<feature type="site" description="Transition state stabilizer" evidence="9">
    <location>
        <position position="232"/>
    </location>
</feature>
<evidence type="ECO:0000256" key="9">
    <source>
        <dbReference type="PIRSR" id="PIRSR639901-2"/>
    </source>
</evidence>
<feature type="site" description="Transition state stabilizer" evidence="9">
    <location>
        <position position="156"/>
    </location>
</feature>
<comment type="subcellular location">
    <subcellularLocation>
        <location evidence="10">Cell membrane</location>
    </subcellularLocation>
</comment>
<feature type="domain" description="3-deoxy-D-manno-octulosonic-acid transferase N-terminal" evidence="11">
    <location>
        <begin position="61"/>
        <end position="234"/>
    </location>
</feature>
<dbReference type="RefSeq" id="WP_097175047.1">
    <property type="nucleotide sequence ID" value="NZ_OBML01000006.1"/>
</dbReference>
<gene>
    <name evidence="12" type="ORF">SAMN05421512_10650</name>
</gene>
<name>A0A285SN43_9HYPH</name>
<dbReference type="SUPFAM" id="SSF53756">
    <property type="entry name" value="UDP-Glycosyltransferase/glycogen phosphorylase"/>
    <property type="match status" value="1"/>
</dbReference>
<dbReference type="Pfam" id="PF04413">
    <property type="entry name" value="Glycos_transf_N"/>
    <property type="match status" value="1"/>
</dbReference>
<evidence type="ECO:0000256" key="10">
    <source>
        <dbReference type="RuleBase" id="RU365103"/>
    </source>
</evidence>
<dbReference type="PANTHER" id="PTHR42755:SF1">
    <property type="entry name" value="3-DEOXY-D-MANNO-OCTULOSONIC ACID TRANSFERASE, MITOCHONDRIAL-RELATED"/>
    <property type="match status" value="1"/>
</dbReference>
<feature type="active site" description="Proton acceptor" evidence="8">
    <location>
        <position position="88"/>
    </location>
</feature>
<dbReference type="OrthoDB" id="9789797at2"/>
<dbReference type="InterPro" id="IPR038107">
    <property type="entry name" value="Glycos_transf_N_sf"/>
</dbReference>
<dbReference type="GO" id="GO:0009245">
    <property type="term" value="P:lipid A biosynthetic process"/>
    <property type="evidence" value="ECO:0007669"/>
    <property type="project" value="TreeGrafter"/>
</dbReference>
<dbReference type="AlphaFoldDB" id="A0A285SN43"/>
<dbReference type="PANTHER" id="PTHR42755">
    <property type="entry name" value="3-DEOXY-MANNO-OCTULOSONATE CYTIDYLYLTRANSFERASE"/>
    <property type="match status" value="1"/>
</dbReference>
<dbReference type="InterPro" id="IPR007507">
    <property type="entry name" value="Glycos_transf_N"/>
</dbReference>
<proteinExistence type="inferred from homology"/>
<evidence type="ECO:0000313" key="12">
    <source>
        <dbReference type="EMBL" id="SOC09483.1"/>
    </source>
</evidence>
<dbReference type="Gene3D" id="3.40.50.11720">
    <property type="entry name" value="3-Deoxy-D-manno-octulosonic-acid transferase, N-terminal domain"/>
    <property type="match status" value="1"/>
</dbReference>
<dbReference type="STRING" id="538381.GCA_001696535_02579"/>
<evidence type="ECO:0000256" key="7">
    <source>
        <dbReference type="ARBA" id="ARBA00049183"/>
    </source>
</evidence>
<evidence type="ECO:0000256" key="5">
    <source>
        <dbReference type="ARBA" id="ARBA00022679"/>
    </source>
</evidence>
<dbReference type="Gene3D" id="3.40.50.2000">
    <property type="entry name" value="Glycogen Phosphorylase B"/>
    <property type="match status" value="1"/>
</dbReference>
<sequence>MTAPGPTTTPPPAGPVRAGVLSRLAGETLLRLYRGFGYAIAPLLPLLFARRARRGKEDEARRGERFGRASRPRPAGPLVWLHAASVGEMNASRPLVRALRERGLGVLLTTGTVTSARIAATEADPGVIHQFVPYDAPPGIGRFLDHWRPDLAITAESEIWPTTISALARRGIPLAIASATMSPRSARGWRRMRPFAHAIFSRISLCLAQTAEDAERLGEFGAPRVEVCGNLKFDGGELPVDTAALEALRKVLGTRPVWLAASTHEGEEAMVAEVHEALRGELPGLLTVIVPRHPERGGAIAAGLAARGLRIARRSDGLLPDADCDIYLGDTIGEMGLYYRIAPVAFIGKSLVPEGGQNPLEAARLGTAIVTGPHVFNLLDIYTPLFTARGAEVVHDTGELAAAVRRLLGDRALAARQAAIAADVARAGSGALDASLAALSPLLPPARDAGR</sequence>
<accession>A0A285SN43</accession>
<protein>
    <recommendedName>
        <fullName evidence="4 10">3-deoxy-D-manno-octulosonic acid transferase</fullName>
        <shortName evidence="10">Kdo transferase</shortName>
        <ecNumber evidence="3 10">2.4.99.12</ecNumber>
    </recommendedName>
    <alternativeName>
        <fullName evidence="6 10">Lipid IV(A) 3-deoxy-D-manno-octulosonic acid transferase</fullName>
    </alternativeName>
</protein>
<dbReference type="GO" id="GO:0005886">
    <property type="term" value="C:plasma membrane"/>
    <property type="evidence" value="ECO:0007669"/>
    <property type="project" value="UniProtKB-SubCell"/>
</dbReference>
<keyword evidence="10" id="KW-0448">Lipopolysaccharide biosynthesis</keyword>
<evidence type="ECO:0000256" key="2">
    <source>
        <dbReference type="ARBA" id="ARBA00004713"/>
    </source>
</evidence>
<evidence type="ECO:0000256" key="3">
    <source>
        <dbReference type="ARBA" id="ARBA00012621"/>
    </source>
</evidence>
<dbReference type="UniPathway" id="UPA00958"/>
<dbReference type="GO" id="GO:0009244">
    <property type="term" value="P:lipopolysaccharide core region biosynthetic process"/>
    <property type="evidence" value="ECO:0007669"/>
    <property type="project" value="UniProtKB-UniRule"/>
</dbReference>
<keyword evidence="13" id="KW-1185">Reference proteome</keyword>
<evidence type="ECO:0000313" key="13">
    <source>
        <dbReference type="Proteomes" id="UP000219331"/>
    </source>
</evidence>
<evidence type="ECO:0000256" key="4">
    <source>
        <dbReference type="ARBA" id="ARBA00019077"/>
    </source>
</evidence>
<evidence type="ECO:0000256" key="8">
    <source>
        <dbReference type="PIRSR" id="PIRSR639901-1"/>
    </source>
</evidence>
<comment type="pathway">
    <text evidence="2 10">Bacterial outer membrane biogenesis; LPS core biosynthesis.</text>
</comment>
<evidence type="ECO:0000256" key="6">
    <source>
        <dbReference type="ARBA" id="ARBA00031445"/>
    </source>
</evidence>
<comment type="similarity">
    <text evidence="10">Belongs to the glycosyltransferase group 1 family.</text>
</comment>
<organism evidence="12 13">
    <name type="scientific">Stappia indica</name>
    <dbReference type="NCBI Taxonomy" id="538381"/>
    <lineage>
        <taxon>Bacteria</taxon>
        <taxon>Pseudomonadati</taxon>
        <taxon>Pseudomonadota</taxon>
        <taxon>Alphaproteobacteria</taxon>
        <taxon>Hyphomicrobiales</taxon>
        <taxon>Stappiaceae</taxon>
        <taxon>Stappia</taxon>
    </lineage>
</organism>
<dbReference type="InterPro" id="IPR039901">
    <property type="entry name" value="Kdotransferase"/>
</dbReference>
<dbReference type="EMBL" id="OBML01000006">
    <property type="protein sequence ID" value="SOC09483.1"/>
    <property type="molecule type" value="Genomic_DNA"/>
</dbReference>
<evidence type="ECO:0000256" key="1">
    <source>
        <dbReference type="ARBA" id="ARBA00003394"/>
    </source>
</evidence>
<dbReference type="EC" id="2.4.99.12" evidence="3 10"/>
<keyword evidence="10" id="KW-1003">Cell membrane</keyword>
<keyword evidence="10" id="KW-0472">Membrane</keyword>
<reference evidence="12 13" key="1">
    <citation type="submission" date="2017-08" db="EMBL/GenBank/DDBJ databases">
        <authorList>
            <person name="de Groot N.N."/>
        </authorList>
    </citation>
    <scope>NUCLEOTIDE SEQUENCE [LARGE SCALE GENOMIC DNA]</scope>
    <source>
        <strain evidence="12 13">USBA 352</strain>
    </source>
</reference>
<dbReference type="Proteomes" id="UP000219331">
    <property type="component" value="Unassembled WGS sequence"/>
</dbReference>
<dbReference type="GO" id="GO:0043842">
    <property type="term" value="F:Kdo transferase activity"/>
    <property type="evidence" value="ECO:0007669"/>
    <property type="project" value="UniProtKB-EC"/>
</dbReference>
<evidence type="ECO:0000259" key="11">
    <source>
        <dbReference type="Pfam" id="PF04413"/>
    </source>
</evidence>
<keyword evidence="5 10" id="KW-0808">Transferase</keyword>